<dbReference type="AlphaFoldDB" id="A0A2C5X0B9"/>
<comment type="catalytic activity">
    <reaction evidence="7">
        <text>L-tyrosine + O2 = L-dopaquinone + H2O</text>
        <dbReference type="Rhea" id="RHEA:18117"/>
        <dbReference type="ChEBI" id="CHEBI:15377"/>
        <dbReference type="ChEBI" id="CHEBI:15379"/>
        <dbReference type="ChEBI" id="CHEBI:57924"/>
        <dbReference type="ChEBI" id="CHEBI:58315"/>
        <dbReference type="EC" id="1.14.18.1"/>
    </reaction>
</comment>
<feature type="domain" description="Tyrosinase copper-binding" evidence="9">
    <location>
        <begin position="296"/>
        <end position="307"/>
    </location>
</feature>
<organism evidence="10 11">
    <name type="scientific">Ceratocystis fimbriata CBS 114723</name>
    <dbReference type="NCBI Taxonomy" id="1035309"/>
    <lineage>
        <taxon>Eukaryota</taxon>
        <taxon>Fungi</taxon>
        <taxon>Dikarya</taxon>
        <taxon>Ascomycota</taxon>
        <taxon>Pezizomycotina</taxon>
        <taxon>Sordariomycetes</taxon>
        <taxon>Hypocreomycetidae</taxon>
        <taxon>Microascales</taxon>
        <taxon>Ceratocystidaceae</taxon>
        <taxon>Ceratocystis</taxon>
    </lineage>
</organism>
<dbReference type="OrthoDB" id="6132182at2759"/>
<reference evidence="10 11" key="2">
    <citation type="journal article" date="2013" name="IMA Fungus">
        <title>IMA Genome-F 1: Ceratocystis fimbriata: Draft nuclear genome sequence for the plant pathogen, Ceratocystis fimbriata.</title>
        <authorList>
            <person name="Wilken P.M."/>
            <person name="Steenkamp E.T."/>
            <person name="Wingfield M.J."/>
            <person name="de Beer Z.W."/>
            <person name="Wingfield B.D."/>
        </authorList>
    </citation>
    <scope>NUCLEOTIDE SEQUENCE [LARGE SCALE GENOMIC DNA]</scope>
    <source>
        <strain evidence="10 11">CBS 114723</strain>
    </source>
</reference>
<evidence type="ECO:0000256" key="1">
    <source>
        <dbReference type="ARBA" id="ARBA00009928"/>
    </source>
</evidence>
<evidence type="ECO:0000256" key="3">
    <source>
        <dbReference type="ARBA" id="ARBA00022723"/>
    </source>
</evidence>
<keyword evidence="8" id="KW-0732">Signal</keyword>
<dbReference type="Proteomes" id="UP000222788">
    <property type="component" value="Unassembled WGS sequence"/>
</dbReference>
<dbReference type="PANTHER" id="PTHR11474">
    <property type="entry name" value="TYROSINASE FAMILY MEMBER"/>
    <property type="match status" value="1"/>
</dbReference>
<dbReference type="SUPFAM" id="SSF48056">
    <property type="entry name" value="Di-copper centre-containing domain"/>
    <property type="match status" value="1"/>
</dbReference>
<dbReference type="Gene3D" id="1.10.1280.10">
    <property type="entry name" value="Di-copper center containing domain from catechol oxidase"/>
    <property type="match status" value="1"/>
</dbReference>
<comment type="similarity">
    <text evidence="1">Belongs to the tyrosinase family.</text>
</comment>
<dbReference type="InterPro" id="IPR050316">
    <property type="entry name" value="Tyrosinase/Hemocyanin"/>
</dbReference>
<feature type="chain" id="PRO_5012541646" description="tyrosinase" evidence="8">
    <location>
        <begin position="20"/>
        <end position="591"/>
    </location>
</feature>
<gene>
    <name evidence="10" type="primary">PPO1</name>
    <name evidence="10" type="ORF">CFIMG_003359RA</name>
</gene>
<evidence type="ECO:0000259" key="9">
    <source>
        <dbReference type="PROSITE" id="PS00498"/>
    </source>
</evidence>
<dbReference type="GO" id="GO:0042438">
    <property type="term" value="P:melanin biosynthetic process"/>
    <property type="evidence" value="ECO:0007669"/>
    <property type="project" value="UniProtKB-KW"/>
</dbReference>
<keyword evidence="3" id="KW-0479">Metal-binding</keyword>
<dbReference type="STRING" id="1035309.A0A2C5X0B9"/>
<dbReference type="PANTHER" id="PTHR11474:SF76">
    <property type="entry name" value="SHKT DOMAIN-CONTAINING PROTEIN"/>
    <property type="match status" value="1"/>
</dbReference>
<keyword evidence="4" id="KW-0186">Copper</keyword>
<dbReference type="EC" id="1.14.18.1" evidence="2"/>
<evidence type="ECO:0000313" key="11">
    <source>
        <dbReference type="Proteomes" id="UP000222788"/>
    </source>
</evidence>
<comment type="catalytic activity">
    <reaction evidence="6">
        <text>2 L-dopa + O2 = 2 L-dopaquinone + 2 H2O</text>
        <dbReference type="Rhea" id="RHEA:34287"/>
        <dbReference type="ChEBI" id="CHEBI:15377"/>
        <dbReference type="ChEBI" id="CHEBI:15379"/>
        <dbReference type="ChEBI" id="CHEBI:57504"/>
        <dbReference type="ChEBI" id="CHEBI:57924"/>
        <dbReference type="EC" id="1.14.18.1"/>
    </reaction>
</comment>
<dbReference type="GO" id="GO:0004503">
    <property type="term" value="F:tyrosinase activity"/>
    <property type="evidence" value="ECO:0007669"/>
    <property type="project" value="UniProtKB-EC"/>
</dbReference>
<reference evidence="10 11" key="1">
    <citation type="journal article" date="2013" name="Fungal Biol.">
        <title>Analysis of microsatellite markers in the genome of the plant pathogen Ceratocystis fimbriata.</title>
        <authorList>
            <person name="Simpson M.C."/>
            <person name="Wilken P.M."/>
            <person name="Coetzee M.P."/>
            <person name="Wingfield M.J."/>
            <person name="Wingfield B.D."/>
        </authorList>
    </citation>
    <scope>NUCLEOTIDE SEQUENCE [LARGE SCALE GENOMIC DNA]</scope>
    <source>
        <strain evidence="10 11">CBS 114723</strain>
    </source>
</reference>
<dbReference type="Pfam" id="PF00264">
    <property type="entry name" value="Tyrosinase"/>
    <property type="match status" value="1"/>
</dbReference>
<dbReference type="PROSITE" id="PS00498">
    <property type="entry name" value="TYROSINASE_2"/>
    <property type="match status" value="1"/>
</dbReference>
<dbReference type="PRINTS" id="PR00092">
    <property type="entry name" value="TYROSINASE"/>
</dbReference>
<dbReference type="InterPro" id="IPR008922">
    <property type="entry name" value="Di-copper_centre_dom_sf"/>
</dbReference>
<evidence type="ECO:0000256" key="7">
    <source>
        <dbReference type="ARBA" id="ARBA00048881"/>
    </source>
</evidence>
<comment type="caution">
    <text evidence="10">The sequence shown here is derived from an EMBL/GenBank/DDBJ whole genome shotgun (WGS) entry which is preliminary data.</text>
</comment>
<proteinExistence type="inferred from homology"/>
<evidence type="ECO:0000256" key="8">
    <source>
        <dbReference type="SAM" id="SignalP"/>
    </source>
</evidence>
<dbReference type="InterPro" id="IPR002227">
    <property type="entry name" value="Tyrosinase_Cu-bd"/>
</dbReference>
<accession>A0A2C5X0B9</accession>
<evidence type="ECO:0000256" key="4">
    <source>
        <dbReference type="ARBA" id="ARBA00023008"/>
    </source>
</evidence>
<evidence type="ECO:0000256" key="6">
    <source>
        <dbReference type="ARBA" id="ARBA00048233"/>
    </source>
</evidence>
<keyword evidence="11" id="KW-1185">Reference proteome</keyword>
<feature type="signal peptide" evidence="8">
    <location>
        <begin position="1"/>
        <end position="19"/>
    </location>
</feature>
<dbReference type="GO" id="GO:0046872">
    <property type="term" value="F:metal ion binding"/>
    <property type="evidence" value="ECO:0007669"/>
    <property type="project" value="UniProtKB-KW"/>
</dbReference>
<sequence length="591" mass="65712">MLSSSLLAAVAGFAAIAQASLIPVTGRTTGIHPNTNAVPMRRNINDLYNENGPEFQLYVQAMAALQAKDPRDPESWFQIMGIHGAPTMPWNEEPQSTTGIEEYCPHSEEIFATWHRPYTILYEQALGKAAADIAATYPVSMRDEYQQAADRLRSPYWDWAEDYNVPPVSAIETLTILRPNTNGSALVNTTMPNPLYTYRFPTEAMNGEFANYVPTSDHTRRCPDANGVSQPLQGSQGLASRGLKEAVYNTFTRSNTFFSAMSQRGRGASFESPHGVVHVYAACGEQLLSIKESAFDPLFMLHHTQVDRLIAMWQAMYPSEDMFNYSYQTYGTYTIPADSQVDNNTELGPFRKSDGGLHSSMSVRRVWDFGYSYEGIQPWSRSADEMIRDITSIVNTKYGPQGTPVASSKSRRHSQKRSAVMEYFAEVNIVVDKFPRPCSMLLFLNDKPAGTFTMLAHPMKGIVNGEIPLQNGIEAAGITGNTEEEMLAAIQKAMVIKFEMPNGTAVPVDQIDTYRIDIEQAPVVKPTQPEELPSYGVSKLFEAVPKLINVDLDIDLDDSPSFKLTIEGLGVSINIDTSDDDEDDDEKKEDY</sequence>
<protein>
    <recommendedName>
        <fullName evidence="2">tyrosinase</fullName>
        <ecNumber evidence="2">1.14.18.1</ecNumber>
    </recommendedName>
</protein>
<evidence type="ECO:0000256" key="2">
    <source>
        <dbReference type="ARBA" id="ARBA00011906"/>
    </source>
</evidence>
<dbReference type="EMBL" id="APWK03000090">
    <property type="protein sequence ID" value="PHH51566.1"/>
    <property type="molecule type" value="Genomic_DNA"/>
</dbReference>
<name>A0A2C5X0B9_9PEZI</name>
<evidence type="ECO:0000313" key="10">
    <source>
        <dbReference type="EMBL" id="PHH51566.1"/>
    </source>
</evidence>
<evidence type="ECO:0000256" key="5">
    <source>
        <dbReference type="ARBA" id="ARBA00023101"/>
    </source>
</evidence>
<keyword evidence="5" id="KW-0470">Melanin biosynthesis</keyword>